<accession>A0A090R1H6</accession>
<evidence type="ECO:0000313" key="1">
    <source>
        <dbReference type="EMBL" id="GAL08971.1"/>
    </source>
</evidence>
<dbReference type="AlphaFoldDB" id="A0A090R1H6"/>
<proteinExistence type="predicted"/>
<dbReference type="Proteomes" id="UP000029227">
    <property type="component" value="Unassembled WGS sequence"/>
</dbReference>
<organism evidence="1 2">
    <name type="scientific">Photobacterium aphoticum</name>
    <dbReference type="NCBI Taxonomy" id="754436"/>
    <lineage>
        <taxon>Bacteria</taxon>
        <taxon>Pseudomonadati</taxon>
        <taxon>Pseudomonadota</taxon>
        <taxon>Gammaproteobacteria</taxon>
        <taxon>Vibrionales</taxon>
        <taxon>Vibrionaceae</taxon>
        <taxon>Photobacterium</taxon>
    </lineage>
</organism>
<reference evidence="1 2" key="1">
    <citation type="journal article" date="2014" name="Genome Announc.">
        <title>Draft Genome Sequences of Two Vibrionaceae Species, Vibrio ponticus C121 and Photobacterium aphoticum C119, Isolated as Coral Reef Microbiota.</title>
        <authorList>
            <person name="Al-saari N."/>
            <person name="Meirelles P.M."/>
            <person name="Mino S."/>
            <person name="Suda W."/>
            <person name="Oshima K."/>
            <person name="Hattori M."/>
            <person name="Ohkuma M."/>
            <person name="Thompson F.L."/>
            <person name="Gomez-Gil B."/>
            <person name="Sawabe T."/>
            <person name="Sawabe T."/>
        </authorList>
    </citation>
    <scope>NUCLEOTIDE SEQUENCE [LARGE SCALE GENOMIC DNA]</scope>
    <source>
        <strain evidence="1 2">JCM 19237</strain>
    </source>
</reference>
<dbReference type="STRING" id="754436.JCM19237_7"/>
<keyword evidence="1" id="KW-0808">Transferase</keyword>
<dbReference type="GO" id="GO:0008176">
    <property type="term" value="F:tRNA (guanine(46)-N7)-methyltransferase activity"/>
    <property type="evidence" value="ECO:0007669"/>
    <property type="project" value="UniProtKB-EC"/>
</dbReference>
<keyword evidence="1" id="KW-0489">Methyltransferase</keyword>
<name>A0A090R1H6_9GAMM</name>
<dbReference type="eggNOG" id="COG0220">
    <property type="taxonomic scope" value="Bacteria"/>
</dbReference>
<dbReference type="EMBL" id="BBMN01000039">
    <property type="protein sequence ID" value="GAL08971.1"/>
    <property type="molecule type" value="Genomic_DNA"/>
</dbReference>
<dbReference type="EC" id="2.1.1.33" evidence="1"/>
<protein>
    <submittedName>
        <fullName evidence="1">tRNA (Guanine46-N7-)-methyltransferase</fullName>
        <ecNumber evidence="1">2.1.1.33</ecNumber>
    </submittedName>
</protein>
<comment type="caution">
    <text evidence="1">The sequence shown here is derived from an EMBL/GenBank/DDBJ whole genome shotgun (WGS) entry which is preliminary data.</text>
</comment>
<sequence>MPFRFFFVWIVSMSEVSKKSGDVTLTEFTEDGKLVRKIRSFVRREGRLTKGQEMAMEKTGQQWVLTSLSRCWTGKKCTTVKHQWYWKSASAWVPLW</sequence>
<gene>
    <name evidence="1" type="ORF">JCM19237_7</name>
</gene>
<evidence type="ECO:0000313" key="2">
    <source>
        <dbReference type="Proteomes" id="UP000029227"/>
    </source>
</evidence>